<gene>
    <name evidence="6" type="ORF">GPM918_LOCUS20858</name>
    <name evidence="5" type="ORF">OVA965_LOCUS11025</name>
    <name evidence="8" type="ORF">SRO942_LOCUS20857</name>
    <name evidence="7" type="ORF">TMI583_LOCUS11023</name>
</gene>
<dbReference type="Proteomes" id="UP000682733">
    <property type="component" value="Unassembled WGS sequence"/>
</dbReference>
<evidence type="ECO:0000259" key="4">
    <source>
        <dbReference type="PROSITE" id="PS01031"/>
    </source>
</evidence>
<dbReference type="AlphaFoldDB" id="A0A814SCC5"/>
<comment type="similarity">
    <text evidence="1 2">Belongs to the small heat shock protein (HSP20) family.</text>
</comment>
<dbReference type="EMBL" id="CAJOBC010006700">
    <property type="protein sequence ID" value="CAF3908149.1"/>
    <property type="molecule type" value="Genomic_DNA"/>
</dbReference>
<organism evidence="6 9">
    <name type="scientific">Didymodactylos carnosus</name>
    <dbReference type="NCBI Taxonomy" id="1234261"/>
    <lineage>
        <taxon>Eukaryota</taxon>
        <taxon>Metazoa</taxon>
        <taxon>Spiralia</taxon>
        <taxon>Gnathifera</taxon>
        <taxon>Rotifera</taxon>
        <taxon>Eurotatoria</taxon>
        <taxon>Bdelloidea</taxon>
        <taxon>Philodinida</taxon>
        <taxon>Philodinidae</taxon>
        <taxon>Didymodactylos</taxon>
    </lineage>
</organism>
<evidence type="ECO:0000256" key="3">
    <source>
        <dbReference type="SAM" id="MobiDB-lite"/>
    </source>
</evidence>
<feature type="compositionally biased region" description="Polar residues" evidence="3">
    <location>
        <begin position="14"/>
        <end position="27"/>
    </location>
</feature>
<dbReference type="PROSITE" id="PS01031">
    <property type="entry name" value="SHSP"/>
    <property type="match status" value="2"/>
</dbReference>
<feature type="compositionally biased region" description="Polar residues" evidence="3">
    <location>
        <begin position="270"/>
        <end position="282"/>
    </location>
</feature>
<dbReference type="Proteomes" id="UP000677228">
    <property type="component" value="Unassembled WGS sequence"/>
</dbReference>
<feature type="compositionally biased region" description="Low complexity" evidence="3">
    <location>
        <begin position="381"/>
        <end position="398"/>
    </location>
</feature>
<dbReference type="OrthoDB" id="1431247at2759"/>
<dbReference type="InterPro" id="IPR001436">
    <property type="entry name" value="Alpha-crystallin/sHSP_animal"/>
</dbReference>
<feature type="compositionally biased region" description="Polar residues" evidence="3">
    <location>
        <begin position="243"/>
        <end position="258"/>
    </location>
</feature>
<keyword evidence="9" id="KW-1185">Reference proteome</keyword>
<dbReference type="EMBL" id="CAJNOK010004181">
    <property type="protein sequence ID" value="CAF0928613.1"/>
    <property type="molecule type" value="Genomic_DNA"/>
</dbReference>
<dbReference type="SUPFAM" id="SSF49764">
    <property type="entry name" value="HSP20-like chaperones"/>
    <property type="match status" value="2"/>
</dbReference>
<dbReference type="Proteomes" id="UP000681722">
    <property type="component" value="Unassembled WGS sequence"/>
</dbReference>
<dbReference type="GO" id="GO:0005634">
    <property type="term" value="C:nucleus"/>
    <property type="evidence" value="ECO:0007669"/>
    <property type="project" value="TreeGrafter"/>
</dbReference>
<evidence type="ECO:0000313" key="9">
    <source>
        <dbReference type="Proteomes" id="UP000663829"/>
    </source>
</evidence>
<feature type="compositionally biased region" description="Polar residues" evidence="3">
    <location>
        <begin position="399"/>
        <end position="408"/>
    </location>
</feature>
<dbReference type="InterPro" id="IPR008978">
    <property type="entry name" value="HSP20-like_chaperone"/>
</dbReference>
<dbReference type="Proteomes" id="UP000663829">
    <property type="component" value="Unassembled WGS sequence"/>
</dbReference>
<dbReference type="EMBL" id="CAJNOQ010006699">
    <property type="protein sequence ID" value="CAF1144499.1"/>
    <property type="molecule type" value="Genomic_DNA"/>
</dbReference>
<proteinExistence type="inferred from homology"/>
<dbReference type="GO" id="GO:0009408">
    <property type="term" value="P:response to heat"/>
    <property type="evidence" value="ECO:0007669"/>
    <property type="project" value="TreeGrafter"/>
</dbReference>
<evidence type="ECO:0000313" key="6">
    <source>
        <dbReference type="EMBL" id="CAF1144499.1"/>
    </source>
</evidence>
<feature type="domain" description="SHSP" evidence="4">
    <location>
        <begin position="474"/>
        <end position="578"/>
    </location>
</feature>
<feature type="region of interest" description="Disordered" evidence="3">
    <location>
        <begin position="1"/>
        <end position="27"/>
    </location>
</feature>
<protein>
    <recommendedName>
        <fullName evidence="4">SHSP domain-containing protein</fullName>
    </recommendedName>
</protein>
<dbReference type="CDD" id="cd06526">
    <property type="entry name" value="metazoan_ACD"/>
    <property type="match status" value="2"/>
</dbReference>
<dbReference type="PANTHER" id="PTHR45640">
    <property type="entry name" value="HEAT SHOCK PROTEIN HSP-12.2-RELATED"/>
    <property type="match status" value="1"/>
</dbReference>
<comment type="caution">
    <text evidence="6">The sequence shown here is derived from an EMBL/GenBank/DDBJ whole genome shotgun (WGS) entry which is preliminary data.</text>
</comment>
<evidence type="ECO:0000256" key="2">
    <source>
        <dbReference type="RuleBase" id="RU003616"/>
    </source>
</evidence>
<dbReference type="Pfam" id="PF00011">
    <property type="entry name" value="HSP20"/>
    <property type="match status" value="2"/>
</dbReference>
<evidence type="ECO:0000313" key="8">
    <source>
        <dbReference type="EMBL" id="CAF3908149.1"/>
    </source>
</evidence>
<dbReference type="EMBL" id="CAJOBA010004185">
    <property type="protein sequence ID" value="CAF3705538.1"/>
    <property type="molecule type" value="Genomic_DNA"/>
</dbReference>
<dbReference type="InterPro" id="IPR002068">
    <property type="entry name" value="A-crystallin/Hsp20_dom"/>
</dbReference>
<feature type="compositionally biased region" description="Polar residues" evidence="3">
    <location>
        <begin position="331"/>
        <end position="344"/>
    </location>
</feature>
<evidence type="ECO:0000256" key="1">
    <source>
        <dbReference type="PROSITE-ProRule" id="PRU00285"/>
    </source>
</evidence>
<dbReference type="GO" id="GO:0051082">
    <property type="term" value="F:unfolded protein binding"/>
    <property type="evidence" value="ECO:0007669"/>
    <property type="project" value="TreeGrafter"/>
</dbReference>
<dbReference type="GO" id="GO:0005737">
    <property type="term" value="C:cytoplasm"/>
    <property type="evidence" value="ECO:0007669"/>
    <property type="project" value="TreeGrafter"/>
</dbReference>
<reference evidence="6" key="1">
    <citation type="submission" date="2021-02" db="EMBL/GenBank/DDBJ databases">
        <authorList>
            <person name="Nowell W R."/>
        </authorList>
    </citation>
    <scope>NUCLEOTIDE SEQUENCE</scope>
</reference>
<accession>A0A814SCC5</accession>
<evidence type="ECO:0000313" key="7">
    <source>
        <dbReference type="EMBL" id="CAF3705538.1"/>
    </source>
</evidence>
<feature type="compositionally biased region" description="Basic and acidic residues" evidence="3">
    <location>
        <begin position="345"/>
        <end position="356"/>
    </location>
</feature>
<evidence type="ECO:0000313" key="5">
    <source>
        <dbReference type="EMBL" id="CAF0928613.1"/>
    </source>
</evidence>
<feature type="region of interest" description="Disordered" evidence="3">
    <location>
        <begin position="196"/>
        <end position="293"/>
    </location>
</feature>
<dbReference type="Gene3D" id="2.60.40.790">
    <property type="match status" value="2"/>
</dbReference>
<dbReference type="PANTHER" id="PTHR45640:SF26">
    <property type="entry name" value="RE23625P"/>
    <property type="match status" value="1"/>
</dbReference>
<feature type="domain" description="SHSP" evidence="4">
    <location>
        <begin position="75"/>
        <end position="187"/>
    </location>
</feature>
<dbReference type="GO" id="GO:0042026">
    <property type="term" value="P:protein refolding"/>
    <property type="evidence" value="ECO:0007669"/>
    <property type="project" value="TreeGrafter"/>
</dbReference>
<feature type="region of interest" description="Disordered" evidence="3">
    <location>
        <begin position="324"/>
        <end position="440"/>
    </location>
</feature>
<sequence>MKSYSKSKSHESRYTSGNVGDNSSSIYDQSPFDINRDFRTNAPVQHLNTHSPSHLLDRDTRVSERVQNSNFTTQWIKEPVKDSLGNILSTNEKFRITVNIEGFRQDEVNIRIDGNKLIVSGKHMENKDESSAEKRIEKSYELPRDVDPFSPHVMFPSLTTMQIDFPARQQHTPSNSSGGHLANIDDSLLYHHHRQPKITQETHTSEYSRTRKIGGTSGTTSSRYKDRSLSPKASQIHREPLVNINTGNYATSSSSTSHYRAGSDHDPPYSDSSARQISADSLSTHDDSKLPQNFSNISWADTRKDDYSLASPYTSLISPRITSNIRERSRSPSYTSNISTPNSKKNVETFSETRREQHVRRTSPTSGTKASHEFEHQQSGSPSTQKYYSSTTQSTPSTDNDNYLSNRFKTGVNLDRYPATPTSTLHYEPLSHRNNDGPSRNVEVREYSRRLAGNEPISTTPGLINSEGFNADAFYKSAFQPEIYYDQQGQRGIEMKLDVQNFEPEEIKVTMDGQDLIVQAEHDSQRSSNHSSRSYIYKQITLPPNADITSLSSEYNADKKLYIRALLKDDKSSLVKHK</sequence>
<name>A0A814SCC5_9BILA</name>